<dbReference type="Proteomes" id="UP000184268">
    <property type="component" value="Unassembled WGS sequence"/>
</dbReference>
<evidence type="ECO:0000313" key="2">
    <source>
        <dbReference type="Proteomes" id="UP000184268"/>
    </source>
</evidence>
<proteinExistence type="predicted"/>
<dbReference type="InterPro" id="IPR013433">
    <property type="entry name" value="PHA_gran_rgn"/>
</dbReference>
<dbReference type="STRING" id="299255.SAMN02745129_0548"/>
<reference evidence="1 2" key="1">
    <citation type="submission" date="2016-11" db="EMBL/GenBank/DDBJ databases">
        <authorList>
            <person name="Jaros S."/>
            <person name="Januszkiewicz K."/>
            <person name="Wedrychowicz H."/>
        </authorList>
    </citation>
    <scope>NUCLEOTIDE SEQUENCE [LARGE SCALE GENOMIC DNA]</scope>
    <source>
        <strain evidence="1 2">DSM 16917</strain>
    </source>
</reference>
<dbReference type="NCBIfam" id="TIGR02610">
    <property type="entry name" value="PHA_gran_rgn"/>
    <property type="match status" value="1"/>
</dbReference>
<dbReference type="Pfam" id="PF09650">
    <property type="entry name" value="PHA_gran_rgn"/>
    <property type="match status" value="1"/>
</dbReference>
<evidence type="ECO:0000313" key="1">
    <source>
        <dbReference type="EMBL" id="SHI27499.1"/>
    </source>
</evidence>
<accession>A0A1M5ZTR9</accession>
<protein>
    <submittedName>
        <fullName evidence="1">Putative polyhydroxyalkanoic acid system protein</fullName>
    </submittedName>
</protein>
<dbReference type="EMBL" id="FQXG01000016">
    <property type="protein sequence ID" value="SHI27499.1"/>
    <property type="molecule type" value="Genomic_DNA"/>
</dbReference>
<dbReference type="AlphaFoldDB" id="A0A1M5ZTR9"/>
<organism evidence="1 2">
    <name type="scientific">Ferrimonas marina</name>
    <dbReference type="NCBI Taxonomy" id="299255"/>
    <lineage>
        <taxon>Bacteria</taxon>
        <taxon>Pseudomonadati</taxon>
        <taxon>Pseudomonadota</taxon>
        <taxon>Gammaproteobacteria</taxon>
        <taxon>Alteromonadales</taxon>
        <taxon>Ferrimonadaceae</taxon>
        <taxon>Ferrimonas</taxon>
    </lineage>
</organism>
<gene>
    <name evidence="1" type="ORF">SAMN02745129_0548</name>
</gene>
<keyword evidence="2" id="KW-1185">Reference proteome</keyword>
<sequence>MSRIHIERSHQLDPQTLKGLVDEVAVTLEREYALNWHWAGQELVFRRSGARGRLVPAADRLTITLELGLLLRPFSMGISDAIEQRLDELLS</sequence>
<dbReference type="RefSeq" id="WP_067666058.1">
    <property type="nucleotide sequence ID" value="NZ_FQXG01000016.1"/>
</dbReference>
<dbReference type="OrthoDB" id="287584at2"/>
<name>A0A1M5ZTR9_9GAMM</name>